<evidence type="ECO:0000313" key="4">
    <source>
        <dbReference type="EMBL" id="COX19562.1"/>
    </source>
</evidence>
<gene>
    <name evidence="3" type="ORF">ERS007681_00435</name>
    <name evidence="4" type="ORF">ERS007739_00844</name>
</gene>
<evidence type="ECO:0000313" key="3">
    <source>
        <dbReference type="EMBL" id="CFE36054.1"/>
    </source>
</evidence>
<protein>
    <submittedName>
        <fullName evidence="3">Uncharacterized protein</fullName>
    </submittedName>
</protein>
<feature type="region of interest" description="Disordered" evidence="1">
    <location>
        <begin position="79"/>
        <end position="104"/>
    </location>
</feature>
<dbReference type="Proteomes" id="UP000048289">
    <property type="component" value="Unassembled WGS sequence"/>
</dbReference>
<dbReference type="EMBL" id="CSBK01000276">
    <property type="protein sequence ID" value="COX19562.1"/>
    <property type="molecule type" value="Genomic_DNA"/>
</dbReference>
<evidence type="ECO:0000313" key="5">
    <source>
        <dbReference type="Proteomes" id="UP000039021"/>
    </source>
</evidence>
<proteinExistence type="predicted"/>
<reference evidence="5 6" key="2">
    <citation type="submission" date="2015-03" db="EMBL/GenBank/DDBJ databases">
        <authorList>
            <consortium name="Pathogen Informatics"/>
        </authorList>
    </citation>
    <scope>NUCLEOTIDE SEQUENCE [LARGE SCALE GENOMIC DNA]</scope>
    <source>
        <strain evidence="3 6">G09901357</strain>
        <strain evidence="5">N09902308</strain>
    </source>
</reference>
<evidence type="ECO:0000256" key="1">
    <source>
        <dbReference type="SAM" id="MobiDB-lite"/>
    </source>
</evidence>
<organism evidence="3 6">
    <name type="scientific">Mycobacterium tuberculosis</name>
    <dbReference type="NCBI Taxonomy" id="1773"/>
    <lineage>
        <taxon>Bacteria</taxon>
        <taxon>Bacillati</taxon>
        <taxon>Actinomycetota</taxon>
        <taxon>Actinomycetes</taxon>
        <taxon>Mycobacteriales</taxon>
        <taxon>Mycobacteriaceae</taxon>
        <taxon>Mycobacterium</taxon>
        <taxon>Mycobacterium tuberculosis complex</taxon>
    </lineage>
</organism>
<dbReference type="EMBL" id="CFOE01000030">
    <property type="protein sequence ID" value="CFE36054.1"/>
    <property type="molecule type" value="Genomic_DNA"/>
</dbReference>
<evidence type="ECO:0000256" key="2">
    <source>
        <dbReference type="SAM" id="Phobius"/>
    </source>
</evidence>
<evidence type="ECO:0000313" key="6">
    <source>
        <dbReference type="Proteomes" id="UP000048289"/>
    </source>
</evidence>
<dbReference type="Proteomes" id="UP000039021">
    <property type="component" value="Unassembled WGS sequence"/>
</dbReference>
<keyword evidence="2" id="KW-0812">Transmembrane</keyword>
<accession>A0A654T4T9</accession>
<dbReference type="AlphaFoldDB" id="A0A654T4T9"/>
<reference evidence="4" key="1">
    <citation type="submission" date="2015-03" db="EMBL/GenBank/DDBJ databases">
        <authorList>
            <consortium name="Pathogen Informatics"/>
            <person name="Murphy D."/>
        </authorList>
    </citation>
    <scope>NUCLEOTIDE SEQUENCE</scope>
    <source>
        <strain evidence="4">N09902308</strain>
    </source>
</reference>
<name>A0A654T4T9_MYCTX</name>
<keyword evidence="2" id="KW-0472">Membrane</keyword>
<sequence length="104" mass="11071">MVAAYDLGAAVSRPRILVARSMPITNTPVAIGSRVPAWPTRRVAKMRRHRPTTSWLVIPAGLSITTIPGPVALIARSRSAPVRAQPTSVPAALSAADPTGWTRR</sequence>
<keyword evidence="2" id="KW-1133">Transmembrane helix</keyword>
<feature type="transmembrane region" description="Helical" evidence="2">
    <location>
        <begin position="55"/>
        <end position="75"/>
    </location>
</feature>